<accession>A0A9N7YPD3</accession>
<keyword evidence="2" id="KW-1185">Reference proteome</keyword>
<gene>
    <name evidence="1" type="ORF">PLEPLA_LOCUS19701</name>
</gene>
<organism evidence="1 2">
    <name type="scientific">Pleuronectes platessa</name>
    <name type="common">European plaice</name>
    <dbReference type="NCBI Taxonomy" id="8262"/>
    <lineage>
        <taxon>Eukaryota</taxon>
        <taxon>Metazoa</taxon>
        <taxon>Chordata</taxon>
        <taxon>Craniata</taxon>
        <taxon>Vertebrata</taxon>
        <taxon>Euteleostomi</taxon>
        <taxon>Actinopterygii</taxon>
        <taxon>Neopterygii</taxon>
        <taxon>Teleostei</taxon>
        <taxon>Neoteleostei</taxon>
        <taxon>Acanthomorphata</taxon>
        <taxon>Carangaria</taxon>
        <taxon>Pleuronectiformes</taxon>
        <taxon>Pleuronectoidei</taxon>
        <taxon>Pleuronectidae</taxon>
        <taxon>Pleuronectes</taxon>
    </lineage>
</organism>
<name>A0A9N7YPD3_PLEPL</name>
<comment type="caution">
    <text evidence="1">The sequence shown here is derived from an EMBL/GenBank/DDBJ whole genome shotgun (WGS) entry which is preliminary data.</text>
</comment>
<sequence length="107" mass="11790">MVRGLEFRAQAPPVCFPKASLDKILSPKWLLTVVLKAMNVCVDECRRLGGCQGEPVWTDATVSALSVPSTDTLTHTLTTPVREADSSKPDELNSYCKEMRRLVFGHA</sequence>
<dbReference type="Proteomes" id="UP001153269">
    <property type="component" value="Unassembled WGS sequence"/>
</dbReference>
<reference evidence="1" key="1">
    <citation type="submission" date="2020-03" db="EMBL/GenBank/DDBJ databases">
        <authorList>
            <person name="Weist P."/>
        </authorList>
    </citation>
    <scope>NUCLEOTIDE SEQUENCE</scope>
</reference>
<dbReference type="AlphaFoldDB" id="A0A9N7YPD3"/>
<proteinExistence type="predicted"/>
<protein>
    <submittedName>
        <fullName evidence="1">Uncharacterized protein</fullName>
    </submittedName>
</protein>
<evidence type="ECO:0000313" key="1">
    <source>
        <dbReference type="EMBL" id="CAB1431644.1"/>
    </source>
</evidence>
<dbReference type="EMBL" id="CADEAL010001356">
    <property type="protein sequence ID" value="CAB1431644.1"/>
    <property type="molecule type" value="Genomic_DNA"/>
</dbReference>
<evidence type="ECO:0000313" key="2">
    <source>
        <dbReference type="Proteomes" id="UP001153269"/>
    </source>
</evidence>